<evidence type="ECO:0000313" key="1">
    <source>
        <dbReference type="EMBL" id="AEF35245.1"/>
    </source>
</evidence>
<dbReference type="InterPro" id="IPR049934">
    <property type="entry name" value="GjpA-like"/>
</dbReference>
<gene>
    <name evidence="1" type="ordered locus">JDM601_1245</name>
</gene>
<proteinExistence type="predicted"/>
<evidence type="ECO:0000313" key="2">
    <source>
        <dbReference type="Proteomes" id="UP000009224"/>
    </source>
</evidence>
<reference evidence="1 2" key="1">
    <citation type="journal article" date="2011" name="J. Bacteriol.">
        <title>Complete genome sequence of a novel clinical isolate, the nontuberculous Mycobacterium strain JDM601.</title>
        <authorList>
            <person name="Zhang Z.Y."/>
            <person name="Sun Z.Q."/>
            <person name="Wang Z.L."/>
            <person name="Wen Z.L."/>
            <person name="Sun Q.W."/>
            <person name="Zhu Z.Q."/>
            <person name="Song Y.Z."/>
            <person name="Zhao J.W."/>
            <person name="Wang H.H."/>
            <person name="Zhang S.L."/>
            <person name="Guo X.K."/>
        </authorList>
    </citation>
    <scope>NUCLEOTIDE SEQUENCE [LARGE SCALE GENOMIC DNA]</scope>
    <source>
        <strain evidence="1 2">JDM601</strain>
    </source>
</reference>
<keyword evidence="2" id="KW-1185">Reference proteome</keyword>
<dbReference type="EMBL" id="CP002329">
    <property type="protein sequence ID" value="AEF35245.1"/>
    <property type="molecule type" value="Genomic_DNA"/>
</dbReference>
<sequence length="352" mass="36191">MGASLIAVTPAAAPLTGIHSVIDVGLAADGSPLGDLLDPWTQIFGTATDNVNTLTQSYYLAPNVAIQQALANFSGYMQQIVDDPANLTQVTNEMQENWKAAMSAITLMNANQDTVDAVIRHTMDGSFGAGHSTMFSQIAGYLPPDQADSIMPIINFLASPWGGVVMGALGPGISPWVALMNSITEGDSFGQIMASPLDGLLNGATLDLSSLTPMINGLGLFPGGMAMTHLDIAFGGLLSPGGQVSASPFNVIDDTGNSVGEVTAVGGSIFNSVGITFTGLPVIGTLALQSDAVGPLGAWMGLAQVIATQLGWGSWDGSAYDVPALSPGTDIDFPTNFDELFSDFFPADGLDG</sequence>
<name>F5YVZ8_MYCSD</name>
<accession>F5YVZ8</accession>
<dbReference type="Proteomes" id="UP000009224">
    <property type="component" value="Chromosome"/>
</dbReference>
<dbReference type="KEGG" id="mjd:JDM601_1245"/>
<dbReference type="NCBIfam" id="NF033942">
    <property type="entry name" value="GjpA"/>
    <property type="match status" value="1"/>
</dbReference>
<dbReference type="AlphaFoldDB" id="F5YVZ8"/>
<organism evidence="1 2">
    <name type="scientific">Mycolicibacter sinensis (strain JDM601)</name>
    <name type="common">Mycobacterium sinense</name>
    <dbReference type="NCBI Taxonomy" id="875328"/>
    <lineage>
        <taxon>Bacteria</taxon>
        <taxon>Bacillati</taxon>
        <taxon>Actinomycetota</taxon>
        <taxon>Actinomycetes</taxon>
        <taxon>Mycobacteriales</taxon>
        <taxon>Mycobacteriaceae</taxon>
        <taxon>Mycolicibacter</taxon>
    </lineage>
</organism>
<protein>
    <submittedName>
        <fullName evidence="1">Uncharacterized protein</fullName>
    </submittedName>
</protein>
<dbReference type="HOGENOM" id="CLU_703626_0_0_11"/>